<evidence type="ECO:0000256" key="5">
    <source>
        <dbReference type="ARBA" id="ARBA00022679"/>
    </source>
</evidence>
<protein>
    <recommendedName>
        <fullName evidence="8 9">Ribosomal RNA-processing protein 8</fullName>
        <ecNumber evidence="9">2.1.1.-</ecNumber>
    </recommendedName>
</protein>
<evidence type="ECO:0000256" key="3">
    <source>
        <dbReference type="ARBA" id="ARBA00022552"/>
    </source>
</evidence>
<name>A0A165SZL0_9APHY</name>
<feature type="region of interest" description="Disordered" evidence="10">
    <location>
        <begin position="1"/>
        <end position="36"/>
    </location>
</feature>
<comment type="function">
    <text evidence="9">S-adenosyl-L-methionine-dependent methyltransferase that specifically methylates the N(1) position of adenine in helix 25.1 in 25S rRNA. Required both for ribosomal 40S and 60S subunits biogenesis. Required for efficient pre-rRNA cleavage at site A2.</text>
</comment>
<evidence type="ECO:0000256" key="4">
    <source>
        <dbReference type="ARBA" id="ARBA00022603"/>
    </source>
</evidence>
<dbReference type="GO" id="GO:0005730">
    <property type="term" value="C:nucleolus"/>
    <property type="evidence" value="ECO:0007669"/>
    <property type="project" value="UniProtKB-SubCell"/>
</dbReference>
<dbReference type="EMBL" id="KV429040">
    <property type="protein sequence ID" value="KZT72718.1"/>
    <property type="molecule type" value="Genomic_DNA"/>
</dbReference>
<dbReference type="EC" id="2.1.1.-" evidence="9"/>
<dbReference type="Gene3D" id="1.10.10.2150">
    <property type="entry name" value="Ribosomal RNA-processing protein 8, N-terminal domain"/>
    <property type="match status" value="1"/>
</dbReference>
<keyword evidence="6 9" id="KW-0949">S-adenosyl-L-methionine</keyword>
<comment type="subcellular location">
    <subcellularLocation>
        <location evidence="1 9">Nucleus</location>
        <location evidence="1 9">Nucleolus</location>
    </subcellularLocation>
</comment>
<gene>
    <name evidence="11" type="ORF">DAEQUDRAFT_685879</name>
</gene>
<keyword evidence="12" id="KW-1185">Reference proteome</keyword>
<accession>A0A165SZL0</accession>
<feature type="compositionally biased region" description="Basic and acidic residues" evidence="10">
    <location>
        <begin position="116"/>
        <end position="128"/>
    </location>
</feature>
<feature type="region of interest" description="Disordered" evidence="10">
    <location>
        <begin position="52"/>
        <end position="135"/>
    </location>
</feature>
<dbReference type="Pfam" id="PF05148">
    <property type="entry name" value="Methyltransf_8"/>
    <property type="match status" value="2"/>
</dbReference>
<dbReference type="GO" id="GO:0016433">
    <property type="term" value="F:rRNA (adenine) methyltransferase activity"/>
    <property type="evidence" value="ECO:0007669"/>
    <property type="project" value="UniProtKB-ARBA"/>
</dbReference>
<evidence type="ECO:0000313" key="12">
    <source>
        <dbReference type="Proteomes" id="UP000076727"/>
    </source>
</evidence>
<dbReference type="OrthoDB" id="10258825at2759"/>
<evidence type="ECO:0000256" key="6">
    <source>
        <dbReference type="ARBA" id="ARBA00022691"/>
    </source>
</evidence>
<dbReference type="Gene3D" id="3.40.50.150">
    <property type="entry name" value="Vaccinia Virus protein VP39"/>
    <property type="match status" value="1"/>
</dbReference>
<dbReference type="InterPro" id="IPR007823">
    <property type="entry name" value="RRP8"/>
</dbReference>
<dbReference type="PANTHER" id="PTHR12787">
    <property type="entry name" value="RIBOSOMAL RNA-PROCESSING PROTEIN 8"/>
    <property type="match status" value="1"/>
</dbReference>
<evidence type="ECO:0000256" key="9">
    <source>
        <dbReference type="RuleBase" id="RU365074"/>
    </source>
</evidence>
<organism evidence="11 12">
    <name type="scientific">Daedalea quercina L-15889</name>
    <dbReference type="NCBI Taxonomy" id="1314783"/>
    <lineage>
        <taxon>Eukaryota</taxon>
        <taxon>Fungi</taxon>
        <taxon>Dikarya</taxon>
        <taxon>Basidiomycota</taxon>
        <taxon>Agaricomycotina</taxon>
        <taxon>Agaricomycetes</taxon>
        <taxon>Polyporales</taxon>
        <taxon>Fomitopsis</taxon>
    </lineage>
</organism>
<evidence type="ECO:0000313" key="11">
    <source>
        <dbReference type="EMBL" id="KZT72718.1"/>
    </source>
</evidence>
<evidence type="ECO:0000256" key="2">
    <source>
        <dbReference type="ARBA" id="ARBA00006301"/>
    </source>
</evidence>
<evidence type="ECO:0000256" key="8">
    <source>
        <dbReference type="ARBA" id="ARBA00076672"/>
    </source>
</evidence>
<proteinExistence type="inferred from homology"/>
<reference evidence="11 12" key="1">
    <citation type="journal article" date="2016" name="Mol. Biol. Evol.">
        <title>Comparative Genomics of Early-Diverging Mushroom-Forming Fungi Provides Insights into the Origins of Lignocellulose Decay Capabilities.</title>
        <authorList>
            <person name="Nagy L.G."/>
            <person name="Riley R."/>
            <person name="Tritt A."/>
            <person name="Adam C."/>
            <person name="Daum C."/>
            <person name="Floudas D."/>
            <person name="Sun H."/>
            <person name="Yadav J.S."/>
            <person name="Pangilinan J."/>
            <person name="Larsson K.H."/>
            <person name="Matsuura K."/>
            <person name="Barry K."/>
            <person name="Labutti K."/>
            <person name="Kuo R."/>
            <person name="Ohm R.A."/>
            <person name="Bhattacharya S.S."/>
            <person name="Shirouzu T."/>
            <person name="Yoshinaga Y."/>
            <person name="Martin F.M."/>
            <person name="Grigoriev I.V."/>
            <person name="Hibbett D.S."/>
        </authorList>
    </citation>
    <scope>NUCLEOTIDE SEQUENCE [LARGE SCALE GENOMIC DNA]</scope>
    <source>
        <strain evidence="11 12">L-15889</strain>
    </source>
</reference>
<dbReference type="FunFam" id="1.10.10.2150:FF:000001">
    <property type="entry name" value="Ribosomal RNA-processing protein 8"/>
    <property type="match status" value="1"/>
</dbReference>
<evidence type="ECO:0000256" key="7">
    <source>
        <dbReference type="ARBA" id="ARBA00023242"/>
    </source>
</evidence>
<dbReference type="PANTHER" id="PTHR12787:SF0">
    <property type="entry name" value="RIBOSOMAL RNA-PROCESSING PROTEIN 8"/>
    <property type="match status" value="1"/>
</dbReference>
<keyword evidence="5 9" id="KW-0808">Transferase</keyword>
<sequence length="382" mass="42251">MPLFDVPGWSVPERPAAETHNAKKRKRTSSDGDTKLQIAQINFDRLMEKLEAGNVASHPIKKQKKKNCKSDKGMPASGSSEKPPSVEGSRPKGTKHKRGKKATGKQAEGSVSAAGHSEHEKFITDRKQPSQPQQNLTKLQAGLKNSLDGARFRWINEVLYKSESDHAHKMMRENPNVYEEYHTGFRHQVQSWPTNPVSHYTSALAVYPAKTVIADLGCGDAALARALVPKGFTVLSFDLVSDGAYVIEADTCGRLPLPGSEGPEKGTEGAVSEGQGGVVDVVVCALSLMGTNWPNCIREAWRVLRPNGELKIAEVASRFTDQDEFASFICSFGFRLKAKDDRNTHFTLFDFKRVARKSKGKKEWEGLLSRGSILKPCEYKRR</sequence>
<comment type="similarity">
    <text evidence="2 9">Belongs to the methyltransferase superfamily. RRP8 family.</text>
</comment>
<dbReference type="AlphaFoldDB" id="A0A165SZL0"/>
<dbReference type="Proteomes" id="UP000076727">
    <property type="component" value="Unassembled WGS sequence"/>
</dbReference>
<keyword evidence="7 9" id="KW-0539">Nucleus</keyword>
<feature type="compositionally biased region" description="Basic residues" evidence="10">
    <location>
        <begin position="92"/>
        <end position="103"/>
    </location>
</feature>
<dbReference type="InterPro" id="IPR042036">
    <property type="entry name" value="RRP8_N"/>
</dbReference>
<evidence type="ECO:0000256" key="10">
    <source>
        <dbReference type="SAM" id="MobiDB-lite"/>
    </source>
</evidence>
<keyword evidence="4 9" id="KW-0489">Methyltransferase</keyword>
<evidence type="ECO:0000256" key="1">
    <source>
        <dbReference type="ARBA" id="ARBA00004604"/>
    </source>
</evidence>
<dbReference type="InterPro" id="IPR029063">
    <property type="entry name" value="SAM-dependent_MTases_sf"/>
</dbReference>
<dbReference type="SUPFAM" id="SSF53335">
    <property type="entry name" value="S-adenosyl-L-methionine-dependent methyltransferases"/>
    <property type="match status" value="1"/>
</dbReference>
<keyword evidence="3 9" id="KW-0698">rRNA processing</keyword>
<dbReference type="GO" id="GO:0042273">
    <property type="term" value="P:ribosomal large subunit biogenesis"/>
    <property type="evidence" value="ECO:0007669"/>
    <property type="project" value="TreeGrafter"/>
</dbReference>
<dbReference type="STRING" id="1314783.A0A165SZL0"/>